<reference evidence="2 3" key="1">
    <citation type="submission" date="2020-08" db="EMBL/GenBank/DDBJ databases">
        <authorList>
            <person name="Seo M.-J."/>
        </authorList>
    </citation>
    <scope>NUCLEOTIDE SEQUENCE [LARGE SCALE GENOMIC DNA]</scope>
    <source>
        <strain evidence="2 3">KIGAM211</strain>
    </source>
</reference>
<proteinExistence type="predicted"/>
<dbReference type="Proteomes" id="UP000523955">
    <property type="component" value="Unassembled WGS sequence"/>
</dbReference>
<keyword evidence="3" id="KW-1185">Reference proteome</keyword>
<dbReference type="InterPro" id="IPR029058">
    <property type="entry name" value="AB_hydrolase_fold"/>
</dbReference>
<dbReference type="PANTHER" id="PTHR43433:SF5">
    <property type="entry name" value="AB HYDROLASE-1 DOMAIN-CONTAINING PROTEIN"/>
    <property type="match status" value="1"/>
</dbReference>
<gene>
    <name evidence="2" type="ORF">H5V45_11025</name>
</gene>
<evidence type="ECO:0000313" key="2">
    <source>
        <dbReference type="EMBL" id="MBB6627849.1"/>
    </source>
</evidence>
<dbReference type="AlphaFoldDB" id="A0A7X0RGG2"/>
<name>A0A7X0RGG2_9ACTN</name>
<dbReference type="PANTHER" id="PTHR43433">
    <property type="entry name" value="HYDROLASE, ALPHA/BETA FOLD FAMILY PROTEIN"/>
    <property type="match status" value="1"/>
</dbReference>
<evidence type="ECO:0000313" key="3">
    <source>
        <dbReference type="Proteomes" id="UP000523955"/>
    </source>
</evidence>
<dbReference type="SUPFAM" id="SSF53474">
    <property type="entry name" value="alpha/beta-Hydrolases"/>
    <property type="match status" value="1"/>
</dbReference>
<sequence length="279" mass="28556">MTETDVTLPDGRVLHAYDTGAREDGLLPVLWLHGTPNVGTPPRPLFADARRLGLRWLGYDRPGYGGSTPAPGRSIASAADDVAAVLDALGVDRFAAFGHSGGGPHALACAALLGERVKAVVGASGPAPYDADGLDFFAGMAEGSVATLRAAAAGRAAREALEDADEELDPGFVAADGEALAGDWAWFMEVVRPAIAAGPAAAVDDDLALVAPWGFAVADVAAPTLVLHGAADRMIPPGHASWLAATVPGAELRIVPDEGHVSVLRHASSALDWLVERAS</sequence>
<dbReference type="InterPro" id="IPR050471">
    <property type="entry name" value="AB_hydrolase"/>
</dbReference>
<dbReference type="EMBL" id="JACKXE010000001">
    <property type="protein sequence ID" value="MBB6627849.1"/>
    <property type="molecule type" value="Genomic_DNA"/>
</dbReference>
<keyword evidence="2" id="KW-0378">Hydrolase</keyword>
<dbReference type="InterPro" id="IPR000073">
    <property type="entry name" value="AB_hydrolase_1"/>
</dbReference>
<evidence type="ECO:0000259" key="1">
    <source>
        <dbReference type="Pfam" id="PF00561"/>
    </source>
</evidence>
<dbReference type="PRINTS" id="PR00111">
    <property type="entry name" value="ABHYDROLASE"/>
</dbReference>
<dbReference type="GO" id="GO:0016787">
    <property type="term" value="F:hydrolase activity"/>
    <property type="evidence" value="ECO:0007669"/>
    <property type="project" value="UniProtKB-KW"/>
</dbReference>
<organism evidence="2 3">
    <name type="scientific">Nocardioides luti</name>
    <dbReference type="NCBI Taxonomy" id="2761101"/>
    <lineage>
        <taxon>Bacteria</taxon>
        <taxon>Bacillati</taxon>
        <taxon>Actinomycetota</taxon>
        <taxon>Actinomycetes</taxon>
        <taxon>Propionibacteriales</taxon>
        <taxon>Nocardioidaceae</taxon>
        <taxon>Nocardioides</taxon>
    </lineage>
</organism>
<comment type="caution">
    <text evidence="2">The sequence shown here is derived from an EMBL/GenBank/DDBJ whole genome shotgun (WGS) entry which is preliminary data.</text>
</comment>
<accession>A0A7X0RGG2</accession>
<protein>
    <submittedName>
        <fullName evidence="2">Alpha/beta hydrolase</fullName>
    </submittedName>
</protein>
<dbReference type="Gene3D" id="3.40.50.1820">
    <property type="entry name" value="alpha/beta hydrolase"/>
    <property type="match status" value="1"/>
</dbReference>
<feature type="domain" description="AB hydrolase-1" evidence="1">
    <location>
        <begin position="28"/>
        <end position="265"/>
    </location>
</feature>
<dbReference type="Pfam" id="PF00561">
    <property type="entry name" value="Abhydrolase_1"/>
    <property type="match status" value="1"/>
</dbReference>